<name>A0AAN0NJ92_9RHOB</name>
<keyword evidence="2" id="KW-1185">Reference proteome</keyword>
<dbReference type="SUPFAM" id="SSF53474">
    <property type="entry name" value="alpha/beta-Hydrolases"/>
    <property type="match status" value="1"/>
</dbReference>
<dbReference type="RefSeq" id="WP_342077290.1">
    <property type="nucleotide sequence ID" value="NZ_CP151767.2"/>
</dbReference>
<dbReference type="InterPro" id="IPR029058">
    <property type="entry name" value="AB_hydrolase_fold"/>
</dbReference>
<sequence length="260" mass="28399">MDIFYGVDGTGPDDNNTYATDFSSSHVRTLWKNWHTPAAGYIRGPSLAGTETADRMWKGLSWVKEQWEQAQKNANPAKPNRIFLSGYSRGGAAVIALAYHLDKADIPVHAMLLFDAVDRSPLLFTDTIPKNVAACYHALRDPKAGSRESFGNCGRKHAASVAYTEKHFYCTHGGVGGCPWKENGKSGKIEEMDNSTKAAAIVLMGQPAANIHDFTNVTVAQDQQGSQASWTWMSQNLTVARASREAEGIAPFGIYGKTRE</sequence>
<dbReference type="Gene3D" id="3.40.50.1820">
    <property type="entry name" value="alpha/beta hydrolase"/>
    <property type="match status" value="1"/>
</dbReference>
<dbReference type="KEGG" id="yrh:AABB31_03365"/>
<reference evidence="2" key="1">
    <citation type="submission" date="2024-04" db="EMBL/GenBank/DDBJ databases">
        <title>Phylogenomic analyses of a clade within the roseobacter group suggest taxonomic reassignments of species of the genera Aestuariivita, Citreicella, Loktanella, Nautella, Pelagibaca, Ruegeria, Thalassobius, Thiobacimonas and Tropicibacter, and the proposal o.</title>
        <authorList>
            <person name="Jeon C.O."/>
        </authorList>
    </citation>
    <scope>NUCLEOTIDE SEQUENCE [LARGE SCALE GENOMIC DNA]</scope>
    <source>
        <strain evidence="2">SS1-5</strain>
    </source>
</reference>
<protein>
    <submittedName>
        <fullName evidence="1">Uncharacterized protein</fullName>
    </submittedName>
</protein>
<proteinExistence type="predicted"/>
<gene>
    <name evidence="1" type="ORF">AABB31_03365</name>
</gene>
<dbReference type="Proteomes" id="UP001470809">
    <property type="component" value="Chromosome"/>
</dbReference>
<reference evidence="1 2" key="2">
    <citation type="submission" date="2024-08" db="EMBL/GenBank/DDBJ databases">
        <title>Phylogenomic analyses of a clade within the roseobacter group suggest taxonomic reassignments of species of the genera Aestuariivita, Citreicella, Loktanella, Nautella, Pelagibaca, Ruegeria, Thalassobius, Thiobacimonas and Tropicibacter, and the proposal o.</title>
        <authorList>
            <person name="Jeon C.O."/>
        </authorList>
    </citation>
    <scope>NUCLEOTIDE SEQUENCE [LARGE SCALE GENOMIC DNA]</scope>
    <source>
        <strain evidence="1 2">SS1-5</strain>
    </source>
</reference>
<evidence type="ECO:0000313" key="2">
    <source>
        <dbReference type="Proteomes" id="UP001470809"/>
    </source>
</evidence>
<organism evidence="1 2">
    <name type="scientific">Yoonia rhodophyticola</name>
    <dbReference type="NCBI Taxonomy" id="3137370"/>
    <lineage>
        <taxon>Bacteria</taxon>
        <taxon>Pseudomonadati</taxon>
        <taxon>Pseudomonadota</taxon>
        <taxon>Alphaproteobacteria</taxon>
        <taxon>Rhodobacterales</taxon>
        <taxon>Paracoccaceae</taxon>
        <taxon>Yoonia</taxon>
    </lineage>
</organism>
<dbReference type="EMBL" id="CP151767">
    <property type="protein sequence ID" value="WZU67996.1"/>
    <property type="molecule type" value="Genomic_DNA"/>
</dbReference>
<evidence type="ECO:0000313" key="1">
    <source>
        <dbReference type="EMBL" id="WZU67996.1"/>
    </source>
</evidence>
<dbReference type="AlphaFoldDB" id="A0AAN0NJ92"/>
<accession>A0AAN0NJ92</accession>